<dbReference type="Proteomes" id="UP001562425">
    <property type="component" value="Unassembled WGS sequence"/>
</dbReference>
<evidence type="ECO:0000313" key="1">
    <source>
        <dbReference type="EMBL" id="KAL1402631.1"/>
    </source>
</evidence>
<sequence>MGNCASAMASQLPC</sequence>
<dbReference type="EMBL" id="JBEHCU010002664">
    <property type="protein sequence ID" value="KAL1402631.1"/>
    <property type="molecule type" value="Genomic_DNA"/>
</dbReference>
<name>A0ABD1DSS1_CULPP</name>
<protein>
    <submittedName>
        <fullName evidence="1">Uncharacterized protein</fullName>
    </submittedName>
</protein>
<evidence type="ECO:0000313" key="2">
    <source>
        <dbReference type="Proteomes" id="UP001562425"/>
    </source>
</evidence>
<proteinExistence type="predicted"/>
<keyword evidence="2" id="KW-1185">Reference proteome</keyword>
<comment type="caution">
    <text evidence="1">The sequence shown here is derived from an EMBL/GenBank/DDBJ whole genome shotgun (WGS) entry which is preliminary data.</text>
</comment>
<gene>
    <name evidence="1" type="ORF">pipiens_000953</name>
</gene>
<organism evidence="1 2">
    <name type="scientific">Culex pipiens pipiens</name>
    <name type="common">Northern house mosquito</name>
    <dbReference type="NCBI Taxonomy" id="38569"/>
    <lineage>
        <taxon>Eukaryota</taxon>
        <taxon>Metazoa</taxon>
        <taxon>Ecdysozoa</taxon>
        <taxon>Arthropoda</taxon>
        <taxon>Hexapoda</taxon>
        <taxon>Insecta</taxon>
        <taxon>Pterygota</taxon>
        <taxon>Neoptera</taxon>
        <taxon>Endopterygota</taxon>
        <taxon>Diptera</taxon>
        <taxon>Nematocera</taxon>
        <taxon>Culicoidea</taxon>
        <taxon>Culicidae</taxon>
        <taxon>Culicinae</taxon>
        <taxon>Culicini</taxon>
        <taxon>Culex</taxon>
        <taxon>Culex</taxon>
    </lineage>
</organism>
<accession>A0ABD1DSS1</accession>
<reference evidence="1 2" key="1">
    <citation type="submission" date="2024-05" db="EMBL/GenBank/DDBJ databases">
        <title>Culex pipiens pipiens assembly and annotation.</title>
        <authorList>
            <person name="Alout H."/>
            <person name="Durand T."/>
        </authorList>
    </citation>
    <scope>NUCLEOTIDE SEQUENCE [LARGE SCALE GENOMIC DNA]</scope>
    <source>
        <strain evidence="1">HA-2024</strain>
        <tissue evidence="1">Whole body</tissue>
    </source>
</reference>